<reference evidence="1 2" key="1">
    <citation type="submission" date="2023-03" db="EMBL/GenBank/DDBJ databases">
        <title>High recombination rates correlate with genetic variation in Cardiocondyla obscurior ants.</title>
        <authorList>
            <person name="Errbii M."/>
        </authorList>
    </citation>
    <scope>NUCLEOTIDE SEQUENCE [LARGE SCALE GENOMIC DNA]</scope>
    <source>
        <strain evidence="1">Alpha-2009</strain>
        <tissue evidence="1">Whole body</tissue>
    </source>
</reference>
<organism evidence="1 2">
    <name type="scientific">Cardiocondyla obscurior</name>
    <dbReference type="NCBI Taxonomy" id="286306"/>
    <lineage>
        <taxon>Eukaryota</taxon>
        <taxon>Metazoa</taxon>
        <taxon>Ecdysozoa</taxon>
        <taxon>Arthropoda</taxon>
        <taxon>Hexapoda</taxon>
        <taxon>Insecta</taxon>
        <taxon>Pterygota</taxon>
        <taxon>Neoptera</taxon>
        <taxon>Endopterygota</taxon>
        <taxon>Hymenoptera</taxon>
        <taxon>Apocrita</taxon>
        <taxon>Aculeata</taxon>
        <taxon>Formicoidea</taxon>
        <taxon>Formicidae</taxon>
        <taxon>Myrmicinae</taxon>
        <taxon>Cardiocondyla</taxon>
    </lineage>
</organism>
<protein>
    <submittedName>
        <fullName evidence="1">Uncharacterized protein</fullName>
    </submittedName>
</protein>
<keyword evidence="2" id="KW-1185">Reference proteome</keyword>
<evidence type="ECO:0000313" key="2">
    <source>
        <dbReference type="Proteomes" id="UP001430953"/>
    </source>
</evidence>
<evidence type="ECO:0000313" key="1">
    <source>
        <dbReference type="EMBL" id="KAL0106823.1"/>
    </source>
</evidence>
<sequence>MCAVSNHGGKALLRGTYCFNFYALVKATAEPEPTPLHVYAFRYNLLRGGISSFTRCVETATSYGTVLQRQLGARGNKNRGLCRAKTPRRVIFAGISTLSRRGEFLICVSNSNDAIDLT</sequence>
<name>A0AAW2EW47_9HYME</name>
<comment type="caution">
    <text evidence="1">The sequence shown here is derived from an EMBL/GenBank/DDBJ whole genome shotgun (WGS) entry which is preliminary data.</text>
</comment>
<gene>
    <name evidence="1" type="ORF">PUN28_015394</name>
</gene>
<dbReference type="Proteomes" id="UP001430953">
    <property type="component" value="Unassembled WGS sequence"/>
</dbReference>
<dbReference type="AlphaFoldDB" id="A0AAW2EW47"/>
<proteinExistence type="predicted"/>
<accession>A0AAW2EW47</accession>
<dbReference type="EMBL" id="JADYXP020000017">
    <property type="protein sequence ID" value="KAL0106823.1"/>
    <property type="molecule type" value="Genomic_DNA"/>
</dbReference>